<keyword evidence="2" id="KW-1277">Toxin-antitoxin system</keyword>
<evidence type="ECO:0000256" key="1">
    <source>
        <dbReference type="ARBA" id="ARBA00006226"/>
    </source>
</evidence>
<dbReference type="Pfam" id="PF05016">
    <property type="entry name" value="ParE_toxin"/>
    <property type="match status" value="1"/>
</dbReference>
<proteinExistence type="inferred from homology"/>
<organism evidence="4 5">
    <name type="scientific">Autumnicola lenta</name>
    <dbReference type="NCBI Taxonomy" id="3075593"/>
    <lineage>
        <taxon>Bacteria</taxon>
        <taxon>Pseudomonadati</taxon>
        <taxon>Bacteroidota</taxon>
        <taxon>Flavobacteriia</taxon>
        <taxon>Flavobacteriales</taxon>
        <taxon>Flavobacteriaceae</taxon>
        <taxon>Autumnicola</taxon>
    </lineage>
</organism>
<gene>
    <name evidence="4" type="ORF">RM545_04995</name>
</gene>
<evidence type="ECO:0000313" key="4">
    <source>
        <dbReference type="EMBL" id="MDT0646038.1"/>
    </source>
</evidence>
<dbReference type="PIRSF" id="PIRSF029218">
    <property type="entry name" value="ParE"/>
    <property type="match status" value="1"/>
</dbReference>
<accession>A0ABU3CI51</accession>
<dbReference type="Gene3D" id="3.30.2310.20">
    <property type="entry name" value="RelE-like"/>
    <property type="match status" value="1"/>
</dbReference>
<sequence>MDQYILSQKSHEDIDDIYDFGADKFGEDQALEYLIGLRTHFEFLLKNPHIGKKRDEIKEGLFSFPYVSHIVFYRVFNNHIRIVRVLHGSRDLKKFLK</sequence>
<evidence type="ECO:0000256" key="3">
    <source>
        <dbReference type="PIRNR" id="PIRNR029218"/>
    </source>
</evidence>
<reference evidence="4 5" key="1">
    <citation type="submission" date="2023-09" db="EMBL/GenBank/DDBJ databases">
        <authorList>
            <person name="Rey-Velasco X."/>
        </authorList>
    </citation>
    <scope>NUCLEOTIDE SEQUENCE [LARGE SCALE GENOMIC DNA]</scope>
    <source>
        <strain evidence="4 5">F260</strain>
    </source>
</reference>
<dbReference type="RefSeq" id="WP_311494222.1">
    <property type="nucleotide sequence ID" value="NZ_JAVRHO010000005.1"/>
</dbReference>
<name>A0ABU3CI51_9FLAO</name>
<dbReference type="InterPro" id="IPR028344">
    <property type="entry name" value="ParE1/4"/>
</dbReference>
<evidence type="ECO:0000256" key="2">
    <source>
        <dbReference type="ARBA" id="ARBA00022649"/>
    </source>
</evidence>
<protein>
    <recommendedName>
        <fullName evidence="3">Toxin</fullName>
    </recommendedName>
</protein>
<dbReference type="PANTHER" id="PTHR33755:SF9">
    <property type="entry name" value="TOXIN PARE1"/>
    <property type="match status" value="1"/>
</dbReference>
<dbReference type="EMBL" id="JAVRHO010000005">
    <property type="protein sequence ID" value="MDT0646038.1"/>
    <property type="molecule type" value="Genomic_DNA"/>
</dbReference>
<dbReference type="InterPro" id="IPR035093">
    <property type="entry name" value="RelE/ParE_toxin_dom_sf"/>
</dbReference>
<dbReference type="InterPro" id="IPR051803">
    <property type="entry name" value="TA_system_RelE-like_toxin"/>
</dbReference>
<comment type="similarity">
    <text evidence="1 3">Belongs to the RelE toxin family.</text>
</comment>
<dbReference type="PANTHER" id="PTHR33755">
    <property type="entry name" value="TOXIN PARE1-RELATED"/>
    <property type="match status" value="1"/>
</dbReference>
<keyword evidence="5" id="KW-1185">Reference proteome</keyword>
<dbReference type="InterPro" id="IPR007712">
    <property type="entry name" value="RelE/ParE_toxin"/>
</dbReference>
<dbReference type="Proteomes" id="UP001245285">
    <property type="component" value="Unassembled WGS sequence"/>
</dbReference>
<comment type="caution">
    <text evidence="4">The sequence shown here is derived from an EMBL/GenBank/DDBJ whole genome shotgun (WGS) entry which is preliminary data.</text>
</comment>
<evidence type="ECO:0000313" key="5">
    <source>
        <dbReference type="Proteomes" id="UP001245285"/>
    </source>
</evidence>